<reference evidence="1" key="1">
    <citation type="submission" date="2018-05" db="EMBL/GenBank/DDBJ databases">
        <authorList>
            <person name="Lanie J.A."/>
            <person name="Ng W.-L."/>
            <person name="Kazmierczak K.M."/>
            <person name="Andrzejewski T.M."/>
            <person name="Davidsen T.M."/>
            <person name="Wayne K.J."/>
            <person name="Tettelin H."/>
            <person name="Glass J.I."/>
            <person name="Rusch D."/>
            <person name="Podicherti R."/>
            <person name="Tsui H.-C.T."/>
            <person name="Winkler M.E."/>
        </authorList>
    </citation>
    <scope>NUCLEOTIDE SEQUENCE</scope>
</reference>
<protein>
    <submittedName>
        <fullName evidence="1">Uncharacterized protein</fullName>
    </submittedName>
</protein>
<organism evidence="1">
    <name type="scientific">marine metagenome</name>
    <dbReference type="NCBI Taxonomy" id="408172"/>
    <lineage>
        <taxon>unclassified sequences</taxon>
        <taxon>metagenomes</taxon>
        <taxon>ecological metagenomes</taxon>
    </lineage>
</organism>
<accession>A0A382R455</accession>
<name>A0A382R455_9ZZZZ</name>
<dbReference type="AlphaFoldDB" id="A0A382R455"/>
<evidence type="ECO:0000313" key="1">
    <source>
        <dbReference type="EMBL" id="SVC92456.1"/>
    </source>
</evidence>
<proteinExistence type="predicted"/>
<feature type="non-terminal residue" evidence="1">
    <location>
        <position position="58"/>
    </location>
</feature>
<gene>
    <name evidence="1" type="ORF">METZ01_LOCUS345310</name>
</gene>
<sequence>MKLSRWCPLVASISAVFLTTISTTANANDNWWFDVEVIAFKRNVALTELEEQFSLADN</sequence>
<dbReference type="EMBL" id="UINC01118968">
    <property type="protein sequence ID" value="SVC92456.1"/>
    <property type="molecule type" value="Genomic_DNA"/>
</dbReference>